<dbReference type="Proteomes" id="UP000590647">
    <property type="component" value="Unassembled WGS sequence"/>
</dbReference>
<dbReference type="AlphaFoldDB" id="A0A7W9HDB8"/>
<organism evidence="1 2">
    <name type="scientific">Streptomyces caelestis</name>
    <dbReference type="NCBI Taxonomy" id="36816"/>
    <lineage>
        <taxon>Bacteria</taxon>
        <taxon>Bacillati</taxon>
        <taxon>Actinomycetota</taxon>
        <taxon>Actinomycetes</taxon>
        <taxon>Kitasatosporales</taxon>
        <taxon>Streptomycetaceae</taxon>
        <taxon>Streptomyces</taxon>
    </lineage>
</organism>
<gene>
    <name evidence="1" type="ORF">HDA41_008146</name>
</gene>
<reference evidence="1 2" key="1">
    <citation type="submission" date="2020-08" db="EMBL/GenBank/DDBJ databases">
        <title>Sequencing the genomes of 1000 actinobacteria strains.</title>
        <authorList>
            <person name="Klenk H.-P."/>
        </authorList>
    </citation>
    <scope>NUCLEOTIDE SEQUENCE [LARGE SCALE GENOMIC DNA]</scope>
    <source>
        <strain evidence="1 2">DSM 40084</strain>
    </source>
</reference>
<keyword evidence="2" id="KW-1185">Reference proteome</keyword>
<evidence type="ECO:0000313" key="1">
    <source>
        <dbReference type="EMBL" id="MBB5800182.1"/>
    </source>
</evidence>
<sequence>MFDGADFSSTEFIGGTVDFTGAQFTGSAVDFNVVFNGGTVDFSRAYGVAPNGLPSSGSSLPPGLILPPTW</sequence>
<dbReference type="EMBL" id="JACHNE010000001">
    <property type="protein sequence ID" value="MBB5800182.1"/>
    <property type="molecule type" value="Genomic_DNA"/>
</dbReference>
<evidence type="ECO:0008006" key="3">
    <source>
        <dbReference type="Google" id="ProtNLM"/>
    </source>
</evidence>
<name>A0A7W9HDB8_9ACTN</name>
<evidence type="ECO:0000313" key="2">
    <source>
        <dbReference type="Proteomes" id="UP000590647"/>
    </source>
</evidence>
<comment type="caution">
    <text evidence="1">The sequence shown here is derived from an EMBL/GenBank/DDBJ whole genome shotgun (WGS) entry which is preliminary data.</text>
</comment>
<accession>A0A7W9HDB8</accession>
<protein>
    <recommendedName>
        <fullName evidence="3">Pentapeptide repeat-containing protein</fullName>
    </recommendedName>
</protein>
<proteinExistence type="predicted"/>